<evidence type="ECO:0008006" key="4">
    <source>
        <dbReference type="Google" id="ProtNLM"/>
    </source>
</evidence>
<accession>A0A9X3ZK03</accession>
<dbReference type="EMBL" id="JAPJZI010000002">
    <property type="protein sequence ID" value="MDA5401438.1"/>
    <property type="molecule type" value="Genomic_DNA"/>
</dbReference>
<sequence length="207" mass="22087">MPGHGAKLSGPLFDSDIIDAEFEHVDDDIRPTRPVRNRAPAVRPEVRATDFSRSVPEPHGGANFFTNQPFARREDKKRSASGFVGLVAAVSLLAFWVSGGHALFSGGAGSGDGLSLSDVSVDPLRVRDESYFVVHGVIKNNSADSQDVPLLTIAPDETQSDELPLYARAGKEKLAAGESTRFRVRVPSNVRDYGNLSVSLAGGGTAR</sequence>
<gene>
    <name evidence="2" type="ORF">OQ273_22890</name>
</gene>
<reference evidence="2" key="1">
    <citation type="submission" date="2022-11" db="EMBL/GenBank/DDBJ databases">
        <title>Draft genome sequence of Hoeflea poritis E7-10 and Hoeflea prorocentri PM5-8, separated from scleractinian coral Porites lutea and marine dinoflagellate.</title>
        <authorList>
            <person name="Zhang G."/>
            <person name="Wei Q."/>
            <person name="Cai L."/>
        </authorList>
    </citation>
    <scope>NUCLEOTIDE SEQUENCE</scope>
    <source>
        <strain evidence="2">PM5-8</strain>
    </source>
</reference>
<evidence type="ECO:0000256" key="1">
    <source>
        <dbReference type="SAM" id="Phobius"/>
    </source>
</evidence>
<keyword evidence="1" id="KW-0472">Membrane</keyword>
<protein>
    <recommendedName>
        <fullName evidence="4">DUF3426 domain-containing protein</fullName>
    </recommendedName>
</protein>
<dbReference type="Proteomes" id="UP001151234">
    <property type="component" value="Unassembled WGS sequence"/>
</dbReference>
<dbReference type="AlphaFoldDB" id="A0A9X3ZK03"/>
<name>A0A9X3ZK03_9HYPH</name>
<comment type="caution">
    <text evidence="2">The sequence shown here is derived from an EMBL/GenBank/DDBJ whole genome shotgun (WGS) entry which is preliminary data.</text>
</comment>
<keyword evidence="1" id="KW-0812">Transmembrane</keyword>
<proteinExistence type="predicted"/>
<organism evidence="2 3">
    <name type="scientific">Hoeflea prorocentri</name>
    <dbReference type="NCBI Taxonomy" id="1922333"/>
    <lineage>
        <taxon>Bacteria</taxon>
        <taxon>Pseudomonadati</taxon>
        <taxon>Pseudomonadota</taxon>
        <taxon>Alphaproteobacteria</taxon>
        <taxon>Hyphomicrobiales</taxon>
        <taxon>Rhizobiaceae</taxon>
        <taxon>Hoeflea</taxon>
    </lineage>
</organism>
<keyword evidence="3" id="KW-1185">Reference proteome</keyword>
<feature type="transmembrane region" description="Helical" evidence="1">
    <location>
        <begin position="82"/>
        <end position="104"/>
    </location>
</feature>
<evidence type="ECO:0000313" key="2">
    <source>
        <dbReference type="EMBL" id="MDA5401438.1"/>
    </source>
</evidence>
<keyword evidence="1" id="KW-1133">Transmembrane helix</keyword>
<evidence type="ECO:0000313" key="3">
    <source>
        <dbReference type="Proteomes" id="UP001151234"/>
    </source>
</evidence>
<dbReference type="RefSeq" id="WP_267993424.1">
    <property type="nucleotide sequence ID" value="NZ_JAPJZI010000002.1"/>
</dbReference>